<feature type="compositionally biased region" description="Low complexity" evidence="1">
    <location>
        <begin position="66"/>
        <end position="91"/>
    </location>
</feature>
<feature type="region of interest" description="Disordered" evidence="1">
    <location>
        <begin position="241"/>
        <end position="264"/>
    </location>
</feature>
<accession>A0A087D6X9</accession>
<proteinExistence type="predicted"/>
<dbReference type="AlphaFoldDB" id="A0A087D6X9"/>
<protein>
    <submittedName>
        <fullName evidence="2">Uncharacterized protein</fullName>
    </submittedName>
</protein>
<dbReference type="STRING" id="1437607.BISA_1879"/>
<name>A0A087D6X9_9BIFI</name>
<evidence type="ECO:0000313" key="2">
    <source>
        <dbReference type="EMBL" id="KFI91279.1"/>
    </source>
</evidence>
<dbReference type="EMBL" id="JGZN01000016">
    <property type="protein sequence ID" value="KFI91279.1"/>
    <property type="molecule type" value="Genomic_DNA"/>
</dbReference>
<dbReference type="Proteomes" id="UP000029066">
    <property type="component" value="Unassembled WGS sequence"/>
</dbReference>
<evidence type="ECO:0000313" key="3">
    <source>
        <dbReference type="Proteomes" id="UP000029066"/>
    </source>
</evidence>
<gene>
    <name evidence="2" type="ORF">BISA_1879</name>
</gene>
<comment type="caution">
    <text evidence="2">The sequence shown here is derived from an EMBL/GenBank/DDBJ whole genome shotgun (WGS) entry which is preliminary data.</text>
</comment>
<feature type="region of interest" description="Disordered" evidence="1">
    <location>
        <begin position="58"/>
        <end position="94"/>
    </location>
</feature>
<sequence length="264" mass="27663">MIMRKRGNGNGLRERMRSWWGSRTPRQQAGLLVCLAVVSVLLMMVFNPFHPFVSDAAGQSEEKATRSVSGDRGSDSSGGKTTTGSAAGSDSMFSGDTEAIAGQVRSILNSPDDGSIDPFGQLLIRYGDADLGNASSVFEAVGRQEKPSTVRPLAESWYGSALGKATEYRRSDLESGLPGARTALSRLGSPVPSGCSDLESAVDAASKTAADTTSDYESLTKAQQDLTKAVSSCASKLDPDRLADVFPQDGPSATVPDSGQEGDE</sequence>
<organism evidence="2 3">
    <name type="scientific">Bifidobacterium saguini DSM 23967</name>
    <dbReference type="NCBI Taxonomy" id="1437607"/>
    <lineage>
        <taxon>Bacteria</taxon>
        <taxon>Bacillati</taxon>
        <taxon>Actinomycetota</taxon>
        <taxon>Actinomycetes</taxon>
        <taxon>Bifidobacteriales</taxon>
        <taxon>Bifidobacteriaceae</taxon>
        <taxon>Bifidobacterium</taxon>
    </lineage>
</organism>
<reference evidence="2 3" key="1">
    <citation type="submission" date="2014-03" db="EMBL/GenBank/DDBJ databases">
        <title>Genomics of Bifidobacteria.</title>
        <authorList>
            <person name="Ventura M."/>
            <person name="Milani C."/>
            <person name="Lugli G.A."/>
        </authorList>
    </citation>
    <scope>NUCLEOTIDE SEQUENCE [LARGE SCALE GENOMIC DNA]</scope>
    <source>
        <strain evidence="2 3">DSM 23967</strain>
    </source>
</reference>
<evidence type="ECO:0000256" key="1">
    <source>
        <dbReference type="SAM" id="MobiDB-lite"/>
    </source>
</evidence>